<evidence type="ECO:0000259" key="6">
    <source>
        <dbReference type="PROSITE" id="PS50066"/>
    </source>
</evidence>
<dbReference type="KEGG" id="qsa:O6P43_005645"/>
<keyword evidence="5" id="KW-0539">Nucleus</keyword>
<reference evidence="7" key="1">
    <citation type="journal article" date="2023" name="Science">
        <title>Elucidation of the pathway for biosynthesis of saponin adjuvants from the soapbark tree.</title>
        <authorList>
            <person name="Reed J."/>
            <person name="Orme A."/>
            <person name="El-Demerdash A."/>
            <person name="Owen C."/>
            <person name="Martin L.B.B."/>
            <person name="Misra R.C."/>
            <person name="Kikuchi S."/>
            <person name="Rejzek M."/>
            <person name="Martin A.C."/>
            <person name="Harkess A."/>
            <person name="Leebens-Mack J."/>
            <person name="Louveau T."/>
            <person name="Stephenson M.J."/>
            <person name="Osbourn A."/>
        </authorList>
    </citation>
    <scope>NUCLEOTIDE SEQUENCE</scope>
    <source>
        <strain evidence="7">S10</strain>
    </source>
</reference>
<dbReference type="AlphaFoldDB" id="A0AAD7Q6I5"/>
<keyword evidence="8" id="KW-1185">Reference proteome</keyword>
<proteinExistence type="predicted"/>
<dbReference type="SUPFAM" id="SSF55455">
    <property type="entry name" value="SRF-like"/>
    <property type="match status" value="1"/>
</dbReference>
<evidence type="ECO:0000256" key="4">
    <source>
        <dbReference type="ARBA" id="ARBA00023163"/>
    </source>
</evidence>
<evidence type="ECO:0000256" key="1">
    <source>
        <dbReference type="ARBA" id="ARBA00004123"/>
    </source>
</evidence>
<dbReference type="GO" id="GO:0000978">
    <property type="term" value="F:RNA polymerase II cis-regulatory region sequence-specific DNA binding"/>
    <property type="evidence" value="ECO:0007669"/>
    <property type="project" value="TreeGrafter"/>
</dbReference>
<feature type="domain" description="MADS-box" evidence="6">
    <location>
        <begin position="1"/>
        <end position="47"/>
    </location>
</feature>
<evidence type="ECO:0000256" key="2">
    <source>
        <dbReference type="ARBA" id="ARBA00023015"/>
    </source>
</evidence>
<dbReference type="InterPro" id="IPR002100">
    <property type="entry name" value="TF_MADSbox"/>
</dbReference>
<sequence>MGRARLVMDLIRNAKARKTTYMKRKRGLVKKAFELNTLCGVDVCLLMHGPNTSSTDQPEIWPQDPNEVKRIINKYKAKTCNTPPKSYDLQDFFHDRKSKIEVEACKLRKEMLEIKYPAWDTRFDALSEQQLKKFITVLDKKIEACGQKLNEMKNNPNPKKTGASPSGVMINVEPTRSASCFNVMNSMPNVQMISTSMVKTPIHNQAMPLSPQIMLPFDSNKMQSGFLPHPQYGVLKPRSNNIQELPNLLLQWEHATNATVCGLSWSFAHSSISKFAASAISIAWI</sequence>
<keyword evidence="4" id="KW-0804">Transcription</keyword>
<evidence type="ECO:0000256" key="3">
    <source>
        <dbReference type="ARBA" id="ARBA00023125"/>
    </source>
</evidence>
<dbReference type="GO" id="GO:0046983">
    <property type="term" value="F:protein dimerization activity"/>
    <property type="evidence" value="ECO:0007669"/>
    <property type="project" value="InterPro"/>
</dbReference>
<dbReference type="InterPro" id="IPR033897">
    <property type="entry name" value="SRF-like_MADS-box"/>
</dbReference>
<dbReference type="Proteomes" id="UP001163823">
    <property type="component" value="Chromosome 3"/>
</dbReference>
<keyword evidence="2" id="KW-0805">Transcription regulation</keyword>
<dbReference type="PRINTS" id="PR00404">
    <property type="entry name" value="MADSDOMAIN"/>
</dbReference>
<protein>
    <submittedName>
        <fullName evidence="7">Agamous-like MADS-box protein</fullName>
    </submittedName>
</protein>
<evidence type="ECO:0000313" key="7">
    <source>
        <dbReference type="EMBL" id="KAJ7975776.1"/>
    </source>
</evidence>
<name>A0AAD7Q6I5_QUISA</name>
<dbReference type="PROSITE" id="PS50066">
    <property type="entry name" value="MADS_BOX_2"/>
    <property type="match status" value="1"/>
</dbReference>
<organism evidence="7 8">
    <name type="scientific">Quillaja saponaria</name>
    <name type="common">Soap bark tree</name>
    <dbReference type="NCBI Taxonomy" id="32244"/>
    <lineage>
        <taxon>Eukaryota</taxon>
        <taxon>Viridiplantae</taxon>
        <taxon>Streptophyta</taxon>
        <taxon>Embryophyta</taxon>
        <taxon>Tracheophyta</taxon>
        <taxon>Spermatophyta</taxon>
        <taxon>Magnoliopsida</taxon>
        <taxon>eudicotyledons</taxon>
        <taxon>Gunneridae</taxon>
        <taxon>Pentapetalae</taxon>
        <taxon>rosids</taxon>
        <taxon>fabids</taxon>
        <taxon>Fabales</taxon>
        <taxon>Quillajaceae</taxon>
        <taxon>Quillaja</taxon>
    </lineage>
</organism>
<dbReference type="PANTHER" id="PTHR11945:SF176">
    <property type="entry name" value="MADS-BOX TRANSCRIPTION FACTOR FAMILY PROTEIN"/>
    <property type="match status" value="1"/>
</dbReference>
<dbReference type="GO" id="GO:0005634">
    <property type="term" value="C:nucleus"/>
    <property type="evidence" value="ECO:0007669"/>
    <property type="project" value="UniProtKB-SubCell"/>
</dbReference>
<dbReference type="GO" id="GO:0000981">
    <property type="term" value="F:DNA-binding transcription factor activity, RNA polymerase II-specific"/>
    <property type="evidence" value="ECO:0007669"/>
    <property type="project" value="InterPro"/>
</dbReference>
<dbReference type="EMBL" id="JARAOO010000003">
    <property type="protein sequence ID" value="KAJ7975776.1"/>
    <property type="molecule type" value="Genomic_DNA"/>
</dbReference>
<dbReference type="SMART" id="SM00432">
    <property type="entry name" value="MADS"/>
    <property type="match status" value="1"/>
</dbReference>
<dbReference type="CDD" id="cd00266">
    <property type="entry name" value="MADS_SRF_like"/>
    <property type="match status" value="1"/>
</dbReference>
<accession>A0AAD7Q6I5</accession>
<comment type="caution">
    <text evidence="7">The sequence shown here is derived from an EMBL/GenBank/DDBJ whole genome shotgun (WGS) entry which is preliminary data.</text>
</comment>
<dbReference type="InterPro" id="IPR036879">
    <property type="entry name" value="TF_MADSbox_sf"/>
</dbReference>
<evidence type="ECO:0000256" key="5">
    <source>
        <dbReference type="ARBA" id="ARBA00023242"/>
    </source>
</evidence>
<keyword evidence="3" id="KW-0238">DNA-binding</keyword>
<comment type="subcellular location">
    <subcellularLocation>
        <location evidence="1">Nucleus</location>
    </subcellularLocation>
</comment>
<dbReference type="GO" id="GO:0045944">
    <property type="term" value="P:positive regulation of transcription by RNA polymerase II"/>
    <property type="evidence" value="ECO:0007669"/>
    <property type="project" value="InterPro"/>
</dbReference>
<dbReference type="PANTHER" id="PTHR11945">
    <property type="entry name" value="MADS BOX PROTEIN"/>
    <property type="match status" value="1"/>
</dbReference>
<evidence type="ECO:0000313" key="8">
    <source>
        <dbReference type="Proteomes" id="UP001163823"/>
    </source>
</evidence>
<dbReference type="Gene3D" id="3.40.1810.10">
    <property type="entry name" value="Transcription factor, MADS-box"/>
    <property type="match status" value="1"/>
</dbReference>
<gene>
    <name evidence="7" type="ORF">O6P43_005645</name>
</gene>
<dbReference type="Pfam" id="PF00319">
    <property type="entry name" value="SRF-TF"/>
    <property type="match status" value="1"/>
</dbReference>